<dbReference type="Proteomes" id="UP001060215">
    <property type="component" value="Chromosome 8"/>
</dbReference>
<name>A0ACC0GEJ2_9ERIC</name>
<gene>
    <name evidence="1" type="ORF">LOK49_LG09G01683</name>
</gene>
<keyword evidence="2" id="KW-1185">Reference proteome</keyword>
<accession>A0ACC0GEJ2</accession>
<evidence type="ECO:0000313" key="2">
    <source>
        <dbReference type="Proteomes" id="UP001060215"/>
    </source>
</evidence>
<evidence type="ECO:0000313" key="1">
    <source>
        <dbReference type="EMBL" id="KAI7999553.1"/>
    </source>
</evidence>
<comment type="caution">
    <text evidence="1">The sequence shown here is derived from an EMBL/GenBank/DDBJ whole genome shotgun (WGS) entry which is preliminary data.</text>
</comment>
<sequence>MSAIRCSTPEVMLYPVSFQKNEKYTCSRTLPNAHLMLHHRIPATPFVVQLLKFYKKHTFVRLGLTKDRTALAVTTLATKPMVCFHLFSQYDIGYEPGGDAPPQTSPGAPPLASPGAPPPPPSPPTPTTGTGSVSAEAIAKCNGIILN</sequence>
<reference evidence="1 2" key="1">
    <citation type="journal article" date="2022" name="Plant J.">
        <title>Chromosome-level genome of Camellia lanceoleosa provides a valuable resource for understanding genome evolution and self-incompatibility.</title>
        <authorList>
            <person name="Gong W."/>
            <person name="Xiao S."/>
            <person name="Wang L."/>
            <person name="Liao Z."/>
            <person name="Chang Y."/>
            <person name="Mo W."/>
            <person name="Hu G."/>
            <person name="Li W."/>
            <person name="Zhao G."/>
            <person name="Zhu H."/>
            <person name="Hu X."/>
            <person name="Ji K."/>
            <person name="Xiang X."/>
            <person name="Song Q."/>
            <person name="Yuan D."/>
            <person name="Jin S."/>
            <person name="Zhang L."/>
        </authorList>
    </citation>
    <scope>NUCLEOTIDE SEQUENCE [LARGE SCALE GENOMIC DNA]</scope>
    <source>
        <strain evidence="1">SQ_2022a</strain>
    </source>
</reference>
<organism evidence="1 2">
    <name type="scientific">Camellia lanceoleosa</name>
    <dbReference type="NCBI Taxonomy" id="1840588"/>
    <lineage>
        <taxon>Eukaryota</taxon>
        <taxon>Viridiplantae</taxon>
        <taxon>Streptophyta</taxon>
        <taxon>Embryophyta</taxon>
        <taxon>Tracheophyta</taxon>
        <taxon>Spermatophyta</taxon>
        <taxon>Magnoliopsida</taxon>
        <taxon>eudicotyledons</taxon>
        <taxon>Gunneridae</taxon>
        <taxon>Pentapetalae</taxon>
        <taxon>asterids</taxon>
        <taxon>Ericales</taxon>
        <taxon>Theaceae</taxon>
        <taxon>Camellia</taxon>
    </lineage>
</organism>
<proteinExistence type="predicted"/>
<dbReference type="EMBL" id="CM045765">
    <property type="protein sequence ID" value="KAI7999553.1"/>
    <property type="molecule type" value="Genomic_DNA"/>
</dbReference>
<protein>
    <submittedName>
        <fullName evidence="1">Uncharacterized protein</fullName>
    </submittedName>
</protein>